<sequence length="40" mass="4526">MPWIYQQSSGRLYHIQQFIVGGYSGFPPQKISAISTAKHC</sequence>
<keyword evidence="2" id="KW-1185">Reference proteome</keyword>
<dbReference type="Proteomes" id="UP000242515">
    <property type="component" value="Unassembled WGS sequence"/>
</dbReference>
<evidence type="ECO:0000313" key="2">
    <source>
        <dbReference type="Proteomes" id="UP000242515"/>
    </source>
</evidence>
<organism evidence="1 2">
    <name type="scientific">Rosenbergiella nectarea</name>
    <dbReference type="NCBI Taxonomy" id="988801"/>
    <lineage>
        <taxon>Bacteria</taxon>
        <taxon>Pseudomonadati</taxon>
        <taxon>Pseudomonadota</taxon>
        <taxon>Gammaproteobacteria</taxon>
        <taxon>Enterobacterales</taxon>
        <taxon>Erwiniaceae</taxon>
        <taxon>Rosenbergiella</taxon>
    </lineage>
</organism>
<gene>
    <name evidence="1" type="ORF">SAMN05216522_102350</name>
</gene>
<dbReference type="AlphaFoldDB" id="A0A1H9FK67"/>
<name>A0A1H9FK67_9GAMM</name>
<proteinExistence type="predicted"/>
<protein>
    <submittedName>
        <fullName evidence="1">Uncharacterized protein</fullName>
    </submittedName>
</protein>
<dbReference type="EMBL" id="FOGC01000002">
    <property type="protein sequence ID" value="SEQ38312.1"/>
    <property type="molecule type" value="Genomic_DNA"/>
</dbReference>
<reference evidence="2" key="1">
    <citation type="submission" date="2016-10" db="EMBL/GenBank/DDBJ databases">
        <authorList>
            <person name="Varghese N."/>
            <person name="Submissions S."/>
        </authorList>
    </citation>
    <scope>NUCLEOTIDE SEQUENCE [LARGE SCALE GENOMIC DNA]</scope>
    <source>
        <strain evidence="2">8N4</strain>
    </source>
</reference>
<evidence type="ECO:0000313" key="1">
    <source>
        <dbReference type="EMBL" id="SEQ38312.1"/>
    </source>
</evidence>
<accession>A0A1H9FK67</accession>